<feature type="transmembrane region" description="Helical" evidence="1">
    <location>
        <begin position="6"/>
        <end position="23"/>
    </location>
</feature>
<evidence type="ECO:0000256" key="1">
    <source>
        <dbReference type="SAM" id="Phobius"/>
    </source>
</evidence>
<organism evidence="2">
    <name type="scientific">Geladintestivirus 4</name>
    <dbReference type="NCBI Taxonomy" id="3233136"/>
    <lineage>
        <taxon>Viruses</taxon>
        <taxon>Duplodnaviria</taxon>
        <taxon>Heunggongvirae</taxon>
        <taxon>Uroviricota</taxon>
        <taxon>Caudoviricetes</taxon>
        <taxon>Crassvirales</taxon>
    </lineage>
</organism>
<sequence length="38" mass="4447">MVLKLVKLLEILVIMFIFVLAMLNKDVLEQCNNNKINK</sequence>
<accession>A0AAU8MJL2</accession>
<dbReference type="EMBL" id="PP965494">
    <property type="protein sequence ID" value="XCO00038.1"/>
    <property type="molecule type" value="Genomic_DNA"/>
</dbReference>
<keyword evidence="1" id="KW-0472">Membrane</keyword>
<proteinExistence type="predicted"/>
<keyword evidence="1" id="KW-0812">Transmembrane</keyword>
<keyword evidence="1" id="KW-1133">Transmembrane helix</keyword>
<evidence type="ECO:0000313" key="2">
    <source>
        <dbReference type="EMBL" id="XCO00038.1"/>
    </source>
</evidence>
<name>A0AAU8MJL2_9CAUD</name>
<reference evidence="2" key="1">
    <citation type="submission" date="2024-06" db="EMBL/GenBank/DDBJ databases">
        <title>Intestivirid acquisition increases across infancy in a wild primate population.</title>
        <authorList>
            <person name="Schneider-Creas I.A."/>
            <person name="Moya I.L."/>
            <person name="Chiou K.L."/>
            <person name="Baniel A."/>
            <person name="Azanaw Haile A."/>
            <person name="Kebede F."/>
            <person name="Abebe B."/>
            <person name="Snyder-Mackler N."/>
            <person name="Varsani A."/>
        </authorList>
    </citation>
    <scope>NUCLEOTIDE SEQUENCE</scope>
    <source>
        <strain evidence="2">Int_RNL_2017_0055_MCB</strain>
    </source>
</reference>
<protein>
    <submittedName>
        <fullName evidence="2">Uncharacterized protein</fullName>
    </submittedName>
</protein>